<name>A0ABQ1XS84_9PROT</name>
<keyword evidence="6 8" id="KW-0472">Membrane</keyword>
<evidence type="ECO:0000256" key="3">
    <source>
        <dbReference type="ARBA" id="ARBA00022475"/>
    </source>
</evidence>
<keyword evidence="11" id="KW-1185">Reference proteome</keyword>
<evidence type="ECO:0000256" key="6">
    <source>
        <dbReference type="ARBA" id="ARBA00023136"/>
    </source>
</evidence>
<feature type="transmembrane region" description="Helical" evidence="8">
    <location>
        <begin position="241"/>
        <end position="266"/>
    </location>
</feature>
<protein>
    <submittedName>
        <fullName evidence="10">Cation:proton antiporter</fullName>
    </submittedName>
</protein>
<evidence type="ECO:0000256" key="7">
    <source>
        <dbReference type="RuleBase" id="RU000320"/>
    </source>
</evidence>
<feature type="domain" description="NADH:quinone oxidoreductase/Mrp antiporter transmembrane" evidence="9">
    <location>
        <begin position="130"/>
        <end position="412"/>
    </location>
</feature>
<dbReference type="EMBL" id="BMFS01000007">
    <property type="protein sequence ID" value="GGH01524.1"/>
    <property type="molecule type" value="Genomic_DNA"/>
</dbReference>
<evidence type="ECO:0000256" key="4">
    <source>
        <dbReference type="ARBA" id="ARBA00022692"/>
    </source>
</evidence>
<dbReference type="InterPro" id="IPR050586">
    <property type="entry name" value="CPA3_Na-H_Antiporter_D"/>
</dbReference>
<keyword evidence="5 8" id="KW-1133">Transmembrane helix</keyword>
<dbReference type="Proteomes" id="UP000648722">
    <property type="component" value="Unassembled WGS sequence"/>
</dbReference>
<evidence type="ECO:0000313" key="11">
    <source>
        <dbReference type="Proteomes" id="UP000648722"/>
    </source>
</evidence>
<dbReference type="InterPro" id="IPR001750">
    <property type="entry name" value="ND/Mrp_TM"/>
</dbReference>
<comment type="caution">
    <text evidence="10">The sequence shown here is derived from an EMBL/GenBank/DDBJ whole genome shotgun (WGS) entry which is preliminary data.</text>
</comment>
<keyword evidence="3" id="KW-1003">Cell membrane</keyword>
<reference evidence="11" key="1">
    <citation type="journal article" date="2019" name="Int. J. Syst. Evol. Microbiol.">
        <title>The Global Catalogue of Microorganisms (GCM) 10K type strain sequencing project: providing services to taxonomists for standard genome sequencing and annotation.</title>
        <authorList>
            <consortium name="The Broad Institute Genomics Platform"/>
            <consortium name="The Broad Institute Genome Sequencing Center for Infectious Disease"/>
            <person name="Wu L."/>
            <person name="Ma J."/>
        </authorList>
    </citation>
    <scope>NUCLEOTIDE SEQUENCE [LARGE SCALE GENOMIC DNA]</scope>
    <source>
        <strain evidence="11">CGMCC 1.12766</strain>
    </source>
</reference>
<keyword evidence="4 7" id="KW-0812">Transmembrane</keyword>
<evidence type="ECO:0000256" key="1">
    <source>
        <dbReference type="ARBA" id="ARBA00004651"/>
    </source>
</evidence>
<evidence type="ECO:0000256" key="5">
    <source>
        <dbReference type="ARBA" id="ARBA00022989"/>
    </source>
</evidence>
<evidence type="ECO:0000313" key="10">
    <source>
        <dbReference type="EMBL" id="GGH01524.1"/>
    </source>
</evidence>
<dbReference type="PANTHER" id="PTHR42703">
    <property type="entry name" value="NADH DEHYDROGENASE"/>
    <property type="match status" value="1"/>
</dbReference>
<feature type="transmembrane region" description="Helical" evidence="8">
    <location>
        <begin position="272"/>
        <end position="294"/>
    </location>
</feature>
<organism evidence="10 11">
    <name type="scientific">Glycocaulis albus</name>
    <dbReference type="NCBI Taxonomy" id="1382801"/>
    <lineage>
        <taxon>Bacteria</taxon>
        <taxon>Pseudomonadati</taxon>
        <taxon>Pseudomonadota</taxon>
        <taxon>Alphaproteobacteria</taxon>
        <taxon>Maricaulales</taxon>
        <taxon>Maricaulaceae</taxon>
        <taxon>Glycocaulis</taxon>
    </lineage>
</organism>
<feature type="transmembrane region" description="Helical" evidence="8">
    <location>
        <begin position="331"/>
        <end position="355"/>
    </location>
</feature>
<gene>
    <name evidence="10" type="ORF">GCM10007420_16960</name>
</gene>
<accession>A0ABQ1XS84</accession>
<feature type="transmembrane region" description="Helical" evidence="8">
    <location>
        <begin position="33"/>
        <end position="54"/>
    </location>
</feature>
<feature type="transmembrane region" description="Helical" evidence="8">
    <location>
        <begin position="111"/>
        <end position="128"/>
    </location>
</feature>
<proteinExistence type="inferred from homology"/>
<comment type="subcellular location">
    <subcellularLocation>
        <location evidence="1">Cell membrane</location>
        <topology evidence="1">Multi-pass membrane protein</topology>
    </subcellularLocation>
    <subcellularLocation>
        <location evidence="7">Membrane</location>
        <topology evidence="7">Multi-pass membrane protein</topology>
    </subcellularLocation>
</comment>
<dbReference type="PANTHER" id="PTHR42703:SF1">
    <property type="entry name" value="NA(+)_H(+) ANTIPORTER SUBUNIT D1"/>
    <property type="match status" value="1"/>
</dbReference>
<dbReference type="PRINTS" id="PR01434">
    <property type="entry name" value="NADHDHGNASE5"/>
</dbReference>
<feature type="transmembrane region" description="Helical" evidence="8">
    <location>
        <begin position="367"/>
        <end position="388"/>
    </location>
</feature>
<feature type="transmembrane region" description="Helical" evidence="8">
    <location>
        <begin position="134"/>
        <end position="152"/>
    </location>
</feature>
<feature type="transmembrane region" description="Helical" evidence="8">
    <location>
        <begin position="206"/>
        <end position="229"/>
    </location>
</feature>
<feature type="transmembrane region" description="Helical" evidence="8">
    <location>
        <begin position="408"/>
        <end position="428"/>
    </location>
</feature>
<dbReference type="RefSeq" id="WP_233351809.1">
    <property type="nucleotide sequence ID" value="NZ_BMFS01000007.1"/>
</dbReference>
<feature type="transmembrane region" description="Helical" evidence="8">
    <location>
        <begin position="66"/>
        <end position="99"/>
    </location>
</feature>
<feature type="transmembrane region" description="Helical" evidence="8">
    <location>
        <begin position="6"/>
        <end position="26"/>
    </location>
</feature>
<sequence length="497" mass="51585">MSTDLLVILPIILPLTMAGFCAVFWLRPGWQRWITVTGMTLMAAAAFALLAGVLSQGVMVSQPGNWAAPFGIAIVADPLSALAVAAASLVALAASVYAFRGVSENALHGGFFPLFCGLMVGVNGAFLTGDIFNLYVWFEVLLVCAIGLLVVHRDGVNLDAAVKYAALNLFGTTMFLTAVAFLYGAAGTLNFADLARVVPELGASAGLTFALVLFLLSLGVKAAAFPLFFWLPIAYHTTPPVVSALFGALLTKVGIYAAFRIFMLLFEGTTGLVGEIVVWMAAITMITGAIAALVQTDLRRMLAFLIVSGMGYLMMGLALSTPEGLGAASFYLIHDIIVKGAVFLLAGVIAVAAGSSDLTKIGGLIRTHPVLAVIFLGAGLSLAGLPPFSGFWAKVLVADAAFDGARPVLGGIALGTGLVSLLCVVKIWMEAFWKTGPEGMRVTARLPLVMMVPATALVLVSLAIGLYADPLMDMAARAGAGLADPSAYIEAVMGAGE</sequence>
<dbReference type="Pfam" id="PF00361">
    <property type="entry name" value="Proton_antipo_M"/>
    <property type="match status" value="1"/>
</dbReference>
<evidence type="ECO:0000256" key="2">
    <source>
        <dbReference type="ARBA" id="ARBA00005346"/>
    </source>
</evidence>
<evidence type="ECO:0000259" key="9">
    <source>
        <dbReference type="Pfam" id="PF00361"/>
    </source>
</evidence>
<evidence type="ECO:0000256" key="8">
    <source>
        <dbReference type="SAM" id="Phobius"/>
    </source>
</evidence>
<feature type="transmembrane region" description="Helical" evidence="8">
    <location>
        <begin position="448"/>
        <end position="468"/>
    </location>
</feature>
<feature type="transmembrane region" description="Helical" evidence="8">
    <location>
        <begin position="301"/>
        <end position="319"/>
    </location>
</feature>
<comment type="similarity">
    <text evidence="2">Belongs to the CPA3 antiporters (TC 2.A.63) subunit D family.</text>
</comment>
<feature type="transmembrane region" description="Helical" evidence="8">
    <location>
        <begin position="164"/>
        <end position="186"/>
    </location>
</feature>